<accession>A0A7X6LW44</accession>
<feature type="transmembrane region" description="Helical" evidence="5">
    <location>
        <begin position="42"/>
        <end position="61"/>
    </location>
</feature>
<dbReference type="AlphaFoldDB" id="A0A7X6LW44"/>
<protein>
    <submittedName>
        <fullName evidence="6">DoxX family protein</fullName>
    </submittedName>
</protein>
<sequence length="115" mass="12089">MHTTYVIVTVVAAATVFGTTVVDIVAPEWVRGNMRSYGVPEWALLPLAVIKAVGALGLLVGLAVPPIGLAAGIGLVLYFLGAVFTVVRARWYTHIPYPMPCLLLAVATVSLFPAA</sequence>
<keyword evidence="7" id="KW-1185">Reference proteome</keyword>
<feature type="transmembrane region" description="Helical" evidence="5">
    <location>
        <begin position="6"/>
        <end position="30"/>
    </location>
</feature>
<name>A0A7X6LW44_9NOCA</name>
<dbReference type="GO" id="GO:0016020">
    <property type="term" value="C:membrane"/>
    <property type="evidence" value="ECO:0007669"/>
    <property type="project" value="UniProtKB-SubCell"/>
</dbReference>
<keyword evidence="4 5" id="KW-0472">Membrane</keyword>
<dbReference type="RefSeq" id="WP_040722819.1">
    <property type="nucleotide sequence ID" value="NZ_CAWPHS010000056.1"/>
</dbReference>
<comment type="subcellular location">
    <subcellularLocation>
        <location evidence="1">Membrane</location>
        <topology evidence="1">Multi-pass membrane protein</topology>
    </subcellularLocation>
</comment>
<dbReference type="Proteomes" id="UP000523447">
    <property type="component" value="Unassembled WGS sequence"/>
</dbReference>
<evidence type="ECO:0000256" key="1">
    <source>
        <dbReference type="ARBA" id="ARBA00004141"/>
    </source>
</evidence>
<gene>
    <name evidence="6" type="ORF">HGA07_08635</name>
</gene>
<evidence type="ECO:0000256" key="4">
    <source>
        <dbReference type="ARBA" id="ARBA00023136"/>
    </source>
</evidence>
<evidence type="ECO:0000313" key="6">
    <source>
        <dbReference type="EMBL" id="NKY85689.1"/>
    </source>
</evidence>
<feature type="transmembrane region" description="Helical" evidence="5">
    <location>
        <begin position="67"/>
        <end position="87"/>
    </location>
</feature>
<reference evidence="6 7" key="1">
    <citation type="submission" date="2020-04" db="EMBL/GenBank/DDBJ databases">
        <title>MicrobeNet Type strains.</title>
        <authorList>
            <person name="Nicholson A.C."/>
        </authorList>
    </citation>
    <scope>NUCLEOTIDE SEQUENCE [LARGE SCALE GENOMIC DNA]</scope>
    <source>
        <strain evidence="6 7">DSM 44445</strain>
    </source>
</reference>
<keyword evidence="3 5" id="KW-1133">Transmembrane helix</keyword>
<dbReference type="InterPro" id="IPR032808">
    <property type="entry name" value="DoxX"/>
</dbReference>
<evidence type="ECO:0000256" key="5">
    <source>
        <dbReference type="SAM" id="Phobius"/>
    </source>
</evidence>
<evidence type="ECO:0000256" key="3">
    <source>
        <dbReference type="ARBA" id="ARBA00022989"/>
    </source>
</evidence>
<dbReference type="Pfam" id="PF13564">
    <property type="entry name" value="DoxX_2"/>
    <property type="match status" value="1"/>
</dbReference>
<organism evidence="6 7">
    <name type="scientific">Nocardia veterana</name>
    <dbReference type="NCBI Taxonomy" id="132249"/>
    <lineage>
        <taxon>Bacteria</taxon>
        <taxon>Bacillati</taxon>
        <taxon>Actinomycetota</taxon>
        <taxon>Actinomycetes</taxon>
        <taxon>Mycobacteriales</taxon>
        <taxon>Nocardiaceae</taxon>
        <taxon>Nocardia</taxon>
    </lineage>
</organism>
<keyword evidence="2 5" id="KW-0812">Transmembrane</keyword>
<feature type="transmembrane region" description="Helical" evidence="5">
    <location>
        <begin position="94"/>
        <end position="114"/>
    </location>
</feature>
<evidence type="ECO:0000313" key="7">
    <source>
        <dbReference type="Proteomes" id="UP000523447"/>
    </source>
</evidence>
<evidence type="ECO:0000256" key="2">
    <source>
        <dbReference type="ARBA" id="ARBA00022692"/>
    </source>
</evidence>
<dbReference type="EMBL" id="JAAXPE010000006">
    <property type="protein sequence ID" value="NKY85689.1"/>
    <property type="molecule type" value="Genomic_DNA"/>
</dbReference>
<proteinExistence type="predicted"/>
<comment type="caution">
    <text evidence="6">The sequence shown here is derived from an EMBL/GenBank/DDBJ whole genome shotgun (WGS) entry which is preliminary data.</text>
</comment>